<sequence>MKAMGPVPMGDVSENRRLSANIMPPLMDVISGEVYYNQYGRPLGAAHNSGRVSDFYLSVLECGRDDDAPINLSGELYINGVTCLTTKPSIGGAASEAGSQKTTRIAGDDDITQAVIDGSANDVTAGDVLSWDCIIDSQSSPDTKINGIVAVVVFEPESN</sequence>
<name>A0A6M3IQE5_9ZZZZ</name>
<evidence type="ECO:0000313" key="1">
    <source>
        <dbReference type="EMBL" id="QJA59501.1"/>
    </source>
</evidence>
<gene>
    <name evidence="2" type="ORF">MM415A01207_0007</name>
    <name evidence="1" type="ORF">MM415B01289_0013</name>
</gene>
<reference evidence="1" key="1">
    <citation type="submission" date="2020-03" db="EMBL/GenBank/DDBJ databases">
        <title>The deep terrestrial virosphere.</title>
        <authorList>
            <person name="Holmfeldt K."/>
            <person name="Nilsson E."/>
            <person name="Simone D."/>
            <person name="Lopez-Fernandez M."/>
            <person name="Wu X."/>
            <person name="de Brujin I."/>
            <person name="Lundin D."/>
            <person name="Andersson A."/>
            <person name="Bertilsson S."/>
            <person name="Dopson M."/>
        </authorList>
    </citation>
    <scope>NUCLEOTIDE SEQUENCE</scope>
    <source>
        <strain evidence="2">MM415A01207</strain>
        <strain evidence="1">MM415B01289</strain>
    </source>
</reference>
<protein>
    <submittedName>
        <fullName evidence="1">Uncharacterized protein</fullName>
    </submittedName>
</protein>
<evidence type="ECO:0000313" key="2">
    <source>
        <dbReference type="EMBL" id="QJA77814.1"/>
    </source>
</evidence>
<dbReference type="EMBL" id="MT142304">
    <property type="protein sequence ID" value="QJA77814.1"/>
    <property type="molecule type" value="Genomic_DNA"/>
</dbReference>
<dbReference type="EMBL" id="MT141372">
    <property type="protein sequence ID" value="QJA59501.1"/>
    <property type="molecule type" value="Genomic_DNA"/>
</dbReference>
<organism evidence="1">
    <name type="scientific">viral metagenome</name>
    <dbReference type="NCBI Taxonomy" id="1070528"/>
    <lineage>
        <taxon>unclassified sequences</taxon>
        <taxon>metagenomes</taxon>
        <taxon>organismal metagenomes</taxon>
    </lineage>
</organism>
<accession>A0A6M3IQE5</accession>
<dbReference type="AlphaFoldDB" id="A0A6M3IQE5"/>
<proteinExistence type="predicted"/>